<keyword evidence="1" id="KW-0812">Transmembrane</keyword>
<dbReference type="RefSeq" id="WP_317946168.1">
    <property type="nucleotide sequence ID" value="NZ_JAUBDI010000023.1"/>
</dbReference>
<name>A0ABU4GD48_9BACL</name>
<gene>
    <name evidence="3" type="ORF">QT711_16695</name>
</gene>
<evidence type="ECO:0000313" key="4">
    <source>
        <dbReference type="Proteomes" id="UP001282284"/>
    </source>
</evidence>
<reference evidence="3 4" key="1">
    <citation type="submission" date="2023-06" db="EMBL/GenBank/DDBJ databases">
        <title>Sporosarcina sp. nov., isolated from Korean traditional fermented seafood 'Jeotgal'.</title>
        <authorList>
            <person name="Yang A.I."/>
            <person name="Shin N.-R."/>
        </authorList>
    </citation>
    <scope>NUCLEOTIDE SEQUENCE [LARGE SCALE GENOMIC DNA]</scope>
    <source>
        <strain evidence="3 4">KCTC13119</strain>
    </source>
</reference>
<dbReference type="Proteomes" id="UP001282284">
    <property type="component" value="Unassembled WGS sequence"/>
</dbReference>
<evidence type="ECO:0000256" key="1">
    <source>
        <dbReference type="SAM" id="Phobius"/>
    </source>
</evidence>
<feature type="transmembrane region" description="Helical" evidence="1">
    <location>
        <begin position="7"/>
        <end position="27"/>
    </location>
</feature>
<comment type="caution">
    <text evidence="3">The sequence shown here is derived from an EMBL/GenBank/DDBJ whole genome shotgun (WGS) entry which is preliminary data.</text>
</comment>
<feature type="transmembrane region" description="Helical" evidence="1">
    <location>
        <begin position="39"/>
        <end position="61"/>
    </location>
</feature>
<dbReference type="InterPro" id="IPR002881">
    <property type="entry name" value="DUF58"/>
</dbReference>
<proteinExistence type="predicted"/>
<sequence length="402" mass="45640">MKRSGKYLSLTTRLVFIVSLFFSMYVFAMFQGGTVSWTIFYMVTPFLLYSIALFLYPLSVLKVKRSIRSKTIEKGGKLHVTLHITRSFPFPLLYTTISEKWDDARVIESVPQTKQFFIFGFKKEIEWSYEVDKLPRGQYTIEGLEVEIADFFGWIQKRSFIELKDSILVFPNTTSMHYVPIDAQYDRGSLLSPYSLVKDTTMATGVRDYQAGDRVTWIHWKSFARTQNLMTKEFEDRQSEDLVVLLDGRVSDTFEEQVELTASLIEEASSQQASIAFVSTGEEITVFPFIHSAEQLNEVFVHLAKIKPVSVNDMKLIARSTFSALAGSVIVVTGKPDAAFIQTVNHVTTSMKSVICFVVVDKLQAVSTELQQQVAYAKSKGIAVHLLSRKQFSDAFKEVSSL</sequence>
<keyword evidence="1" id="KW-1133">Transmembrane helix</keyword>
<evidence type="ECO:0000259" key="2">
    <source>
        <dbReference type="Pfam" id="PF01882"/>
    </source>
</evidence>
<evidence type="ECO:0000313" key="3">
    <source>
        <dbReference type="EMBL" id="MDW0114836.1"/>
    </source>
</evidence>
<protein>
    <submittedName>
        <fullName evidence="3">DUF58 domain-containing protein</fullName>
    </submittedName>
</protein>
<dbReference type="PANTHER" id="PTHR34351:SF2">
    <property type="entry name" value="DUF58 DOMAIN-CONTAINING PROTEIN"/>
    <property type="match status" value="1"/>
</dbReference>
<dbReference type="EMBL" id="JAUBDI010000023">
    <property type="protein sequence ID" value="MDW0114836.1"/>
    <property type="molecule type" value="Genomic_DNA"/>
</dbReference>
<dbReference type="Pfam" id="PF01882">
    <property type="entry name" value="DUF58"/>
    <property type="match status" value="1"/>
</dbReference>
<feature type="domain" description="DUF58" evidence="2">
    <location>
        <begin position="206"/>
        <end position="361"/>
    </location>
</feature>
<keyword evidence="4" id="KW-1185">Reference proteome</keyword>
<keyword evidence="1" id="KW-0472">Membrane</keyword>
<organism evidence="3 4">
    <name type="scientific">Sporosarcina saromensis</name>
    <dbReference type="NCBI Taxonomy" id="359365"/>
    <lineage>
        <taxon>Bacteria</taxon>
        <taxon>Bacillati</taxon>
        <taxon>Bacillota</taxon>
        <taxon>Bacilli</taxon>
        <taxon>Bacillales</taxon>
        <taxon>Caryophanaceae</taxon>
        <taxon>Sporosarcina</taxon>
    </lineage>
</organism>
<accession>A0ABU4GD48</accession>
<dbReference type="PANTHER" id="PTHR34351">
    <property type="entry name" value="SLR1927 PROTEIN-RELATED"/>
    <property type="match status" value="1"/>
</dbReference>